<evidence type="ECO:0000256" key="1">
    <source>
        <dbReference type="ARBA" id="ARBA00022723"/>
    </source>
</evidence>
<dbReference type="PANTHER" id="PTHR33680">
    <property type="entry name" value="OS07G0190500 PROTEIN"/>
    <property type="match status" value="1"/>
</dbReference>
<evidence type="ECO:0000256" key="2">
    <source>
        <dbReference type="ARBA" id="ARBA00022771"/>
    </source>
</evidence>
<feature type="domain" description="CCHC-type" evidence="6">
    <location>
        <begin position="80"/>
        <end position="95"/>
    </location>
</feature>
<protein>
    <recommendedName>
        <fullName evidence="10">CCHC-type domain-containing protein</fullName>
    </recommendedName>
</protein>
<dbReference type="InterPro" id="IPR001878">
    <property type="entry name" value="Znf_CCHC"/>
</dbReference>
<feature type="compositionally biased region" description="Basic and acidic residues" evidence="5">
    <location>
        <begin position="36"/>
        <end position="47"/>
    </location>
</feature>
<evidence type="ECO:0008006" key="10">
    <source>
        <dbReference type="Google" id="ProtNLM"/>
    </source>
</evidence>
<evidence type="ECO:0000259" key="6">
    <source>
        <dbReference type="PROSITE" id="PS50158"/>
    </source>
</evidence>
<name>A0ABQ9BJ89_9ROSI</name>
<dbReference type="InterPro" id="IPR010666">
    <property type="entry name" value="Znf_GRF"/>
</dbReference>
<proteinExistence type="predicted"/>
<dbReference type="SMART" id="SM00343">
    <property type="entry name" value="ZnF_C2HC"/>
    <property type="match status" value="1"/>
</dbReference>
<dbReference type="Pfam" id="PF06839">
    <property type="entry name" value="Zn_ribbon_GRF"/>
    <property type="match status" value="2"/>
</dbReference>
<feature type="compositionally biased region" description="Low complexity" evidence="5">
    <location>
        <begin position="53"/>
        <end position="70"/>
    </location>
</feature>
<organism evidence="8 9">
    <name type="scientific">Salix suchowensis</name>
    <dbReference type="NCBI Taxonomy" id="1278906"/>
    <lineage>
        <taxon>Eukaryota</taxon>
        <taxon>Viridiplantae</taxon>
        <taxon>Streptophyta</taxon>
        <taxon>Embryophyta</taxon>
        <taxon>Tracheophyta</taxon>
        <taxon>Spermatophyta</taxon>
        <taxon>Magnoliopsida</taxon>
        <taxon>eudicotyledons</taxon>
        <taxon>Gunneridae</taxon>
        <taxon>Pentapetalae</taxon>
        <taxon>rosids</taxon>
        <taxon>fabids</taxon>
        <taxon>Malpighiales</taxon>
        <taxon>Salicaceae</taxon>
        <taxon>Saliceae</taxon>
        <taxon>Salix</taxon>
    </lineage>
</organism>
<feature type="domain" description="GRF-type" evidence="7">
    <location>
        <begin position="175"/>
        <end position="218"/>
    </location>
</feature>
<dbReference type="Gene3D" id="4.10.60.10">
    <property type="entry name" value="Zinc finger, CCHC-type"/>
    <property type="match status" value="1"/>
</dbReference>
<feature type="region of interest" description="Disordered" evidence="5">
    <location>
        <begin position="361"/>
        <end position="389"/>
    </location>
</feature>
<feature type="region of interest" description="Disordered" evidence="5">
    <location>
        <begin position="36"/>
        <end position="77"/>
    </location>
</feature>
<dbReference type="PANTHER" id="PTHR33680:SF11">
    <property type="match status" value="1"/>
</dbReference>
<evidence type="ECO:0000259" key="7">
    <source>
        <dbReference type="PROSITE" id="PS51999"/>
    </source>
</evidence>
<dbReference type="EMBL" id="JAPFFI010000008">
    <property type="protein sequence ID" value="KAJ6385862.1"/>
    <property type="molecule type" value="Genomic_DNA"/>
</dbReference>
<keyword evidence="9" id="KW-1185">Reference proteome</keyword>
<evidence type="ECO:0000256" key="3">
    <source>
        <dbReference type="ARBA" id="ARBA00022833"/>
    </source>
</evidence>
<dbReference type="Pfam" id="PF00098">
    <property type="entry name" value="zf-CCHC"/>
    <property type="match status" value="1"/>
</dbReference>
<evidence type="ECO:0000256" key="5">
    <source>
        <dbReference type="SAM" id="MobiDB-lite"/>
    </source>
</evidence>
<evidence type="ECO:0000256" key="4">
    <source>
        <dbReference type="PROSITE-ProRule" id="PRU00047"/>
    </source>
</evidence>
<dbReference type="InterPro" id="IPR036875">
    <property type="entry name" value="Znf_CCHC_sf"/>
</dbReference>
<feature type="domain" description="GRF-type" evidence="7">
    <location>
        <begin position="124"/>
        <end position="166"/>
    </location>
</feature>
<keyword evidence="3" id="KW-0862">Zinc</keyword>
<reference evidence="8" key="1">
    <citation type="submission" date="2022-10" db="EMBL/GenBank/DDBJ databases">
        <authorList>
            <person name="Hyden B.L."/>
            <person name="Feng K."/>
            <person name="Yates T."/>
            <person name="Jawdy S."/>
            <person name="Smart L.B."/>
            <person name="Muchero W."/>
        </authorList>
    </citation>
    <scope>NUCLEOTIDE SEQUENCE</scope>
    <source>
        <tissue evidence="8">Shoot tip</tissue>
    </source>
</reference>
<sequence>MANYKRKFPLGFNQQKISILGSLYLPFSSKKTRESSEVMACESHECNGGDPFSSTPSQPSQPSLSTSPSPKKNPKENDQCFTCKRLGHWSTDCPNITPQKSLASSPGSSSSLSVQAPYLPVVRCPCGTCKVLTSSTIKNPGRKFYSCPVDYRTRVRCGFFQWSDDIVARFKPPRCPCGAGTCSLNVVSSGPESGRWYYACRIPKGLGACNFFQLADSEGNNMKNVQGDESRGYPAPRSLFPGNQDLIVNNEPCKQDNQSSDIEFESTMAGSVENYANTSMASPIRKDEVLVRDLVMQDPESWDHDVGTALQVAPLLSNPEIPCQEPELSLQISAARHTKSEGTPPFDPVTEDEGLTLVADSSSNDARSDKQQGPCLQSPGEDAEHPNSVFQVPSGMKTVAENSDASKLALKTSGNCLLYVLQSMDQTQHETMLKTAEVTFDNLRHLPIDYASFSKAVREYIDCKSKLAGISVSMGGDFSSDELLGHYNDNKTHFDNISQCHVEAVSACEASENRLQSLRGEVSRVKHSLLLLEKQLSSCEAETLRCKSRVAEISNLKLESERSLDAACEKMEKASERDSMVEAANAALENARAQLPQ</sequence>
<gene>
    <name evidence="8" type="ORF">OIU77_028933</name>
</gene>
<keyword evidence="1" id="KW-0479">Metal-binding</keyword>
<dbReference type="SUPFAM" id="SSF57756">
    <property type="entry name" value="Retrovirus zinc finger-like domains"/>
    <property type="match status" value="1"/>
</dbReference>
<evidence type="ECO:0000313" key="9">
    <source>
        <dbReference type="Proteomes" id="UP001141253"/>
    </source>
</evidence>
<evidence type="ECO:0000313" key="8">
    <source>
        <dbReference type="EMBL" id="KAJ6385862.1"/>
    </source>
</evidence>
<dbReference type="Proteomes" id="UP001141253">
    <property type="component" value="Chromosome 9"/>
</dbReference>
<dbReference type="PROSITE" id="PS50158">
    <property type="entry name" value="ZF_CCHC"/>
    <property type="match status" value="1"/>
</dbReference>
<dbReference type="PROSITE" id="PS51999">
    <property type="entry name" value="ZF_GRF"/>
    <property type="match status" value="2"/>
</dbReference>
<comment type="caution">
    <text evidence="8">The sequence shown here is derived from an EMBL/GenBank/DDBJ whole genome shotgun (WGS) entry which is preliminary data.</text>
</comment>
<reference evidence="8" key="2">
    <citation type="journal article" date="2023" name="Int. J. Mol. Sci.">
        <title>De Novo Assembly and Annotation of 11 Diverse Shrub Willow (Salix) Genomes Reveals Novel Gene Organization in Sex-Linked Regions.</title>
        <authorList>
            <person name="Hyden B."/>
            <person name="Feng K."/>
            <person name="Yates T.B."/>
            <person name="Jawdy S."/>
            <person name="Cereghino C."/>
            <person name="Smart L.B."/>
            <person name="Muchero W."/>
        </authorList>
    </citation>
    <scope>NUCLEOTIDE SEQUENCE</scope>
    <source>
        <tissue evidence="8">Shoot tip</tissue>
    </source>
</reference>
<keyword evidence="2 4" id="KW-0863">Zinc-finger</keyword>
<accession>A0ABQ9BJ89</accession>